<dbReference type="AlphaFoldDB" id="A0A3M0BYY7"/>
<proteinExistence type="predicted"/>
<dbReference type="SMART" id="SM00388">
    <property type="entry name" value="HisKA"/>
    <property type="match status" value="1"/>
</dbReference>
<dbReference type="InterPro" id="IPR036097">
    <property type="entry name" value="HisK_dim/P_sf"/>
</dbReference>
<evidence type="ECO:0000313" key="9">
    <source>
        <dbReference type="Proteomes" id="UP000271227"/>
    </source>
</evidence>
<feature type="domain" description="Histidine kinase" evidence="7">
    <location>
        <begin position="569"/>
        <end position="786"/>
    </location>
</feature>
<dbReference type="InterPro" id="IPR000014">
    <property type="entry name" value="PAS"/>
</dbReference>
<dbReference type="InParanoid" id="A0A3M0BYY7"/>
<dbReference type="SUPFAM" id="SSF55874">
    <property type="entry name" value="ATPase domain of HSP90 chaperone/DNA topoisomerase II/histidine kinase"/>
    <property type="match status" value="1"/>
</dbReference>
<evidence type="ECO:0000256" key="6">
    <source>
        <dbReference type="SAM" id="MobiDB-lite"/>
    </source>
</evidence>
<dbReference type="RefSeq" id="WP_121939788.1">
    <property type="nucleotide sequence ID" value="NZ_REFR01000014.1"/>
</dbReference>
<dbReference type="InterPro" id="IPR036890">
    <property type="entry name" value="HATPase_C_sf"/>
</dbReference>
<dbReference type="SUPFAM" id="SSF55785">
    <property type="entry name" value="PYP-like sensor domain (PAS domain)"/>
    <property type="match status" value="2"/>
</dbReference>
<comment type="caution">
    <text evidence="8">The sequence shown here is derived from an EMBL/GenBank/DDBJ whole genome shotgun (WGS) entry which is preliminary data.</text>
</comment>
<dbReference type="CDD" id="cd00082">
    <property type="entry name" value="HisKA"/>
    <property type="match status" value="1"/>
</dbReference>
<evidence type="ECO:0000313" key="8">
    <source>
        <dbReference type="EMBL" id="RMB02791.1"/>
    </source>
</evidence>
<dbReference type="InterPro" id="IPR035965">
    <property type="entry name" value="PAS-like_dom_sf"/>
</dbReference>
<dbReference type="EC" id="2.7.13.3" evidence="2"/>
<organism evidence="8 9">
    <name type="scientific">Eilatimonas milleporae</name>
    <dbReference type="NCBI Taxonomy" id="911205"/>
    <lineage>
        <taxon>Bacteria</taxon>
        <taxon>Pseudomonadati</taxon>
        <taxon>Pseudomonadota</taxon>
        <taxon>Alphaproteobacteria</taxon>
        <taxon>Kordiimonadales</taxon>
        <taxon>Kordiimonadaceae</taxon>
        <taxon>Eilatimonas</taxon>
    </lineage>
</organism>
<evidence type="ECO:0000256" key="4">
    <source>
        <dbReference type="ARBA" id="ARBA00022777"/>
    </source>
</evidence>
<feature type="region of interest" description="Disordered" evidence="6">
    <location>
        <begin position="778"/>
        <end position="818"/>
    </location>
</feature>
<sequence length="818" mass="89657">MGDMVTRDILLLTALAGVLLLWAAIAFFLWRRARTQTARLERLQQRVKFSETLIAIQHRRPIWVWQDGRIELPRDTRNLIGLIDMPARVQDLFPGGDAGLPPAIQAPLLGGHVAVQPVAGTPVRPALLIECQKLASGSVNGHAGPDGPATDPDWPDAVWWVSEVDSRDVTTGEGPAMADYRLRELRMRFDFYPHPVWVRDRNMALVEVNHAYADAVDARDPADAAQQGRELFDRAPTKAAEKALETGSTVRERQFAVAAGQRRAFAVTHTPMGSSRVLGVAVDVTGEEEALSELSRVLESQSETLNRLRTPVAIFGPGKTLRFYNSAFQRLSGLSEETLDSGIAHGELLDAMHDRRRLPEQADFPAWKRASLEQYTRLIEPEEEMWHLPNGSTYRVVTQPHPLGGLLVLFEDVTDRLALERSYNTLIAVQQETLDNISEAVAVFGADGRVQLANPAFATLWQCPPEILKSTPHLSDLLTHLAIDDKAEGDERLLLNDLPAWVSGRQSHAGRWHRADGKVVDFTLVPLPDGAMMLTQMDVTDSFRIEQALRERSRALEAADRLKSEFVTNMSYGLRTPLNSIIGFAEILKERFFGELNDQQAAYVDDILGAAGDLRDMISNVLDLAVIDAGALALDIDTVDIAVIMREAAELAEGMASKSGIQIVCQVSETPCTVQGDRRRLKQMLYNMISTMMSIGQRGSVINVSFANDDSGVGLTVAAARSDLTPEDRDRLLATLEVGGIPEGSRSTGLDLALVRSIVALHRGRVMLNAVGEDTFSLTSWVPRDPDPEPDPGPDSGRGRGDTPAALPASVTVPQDPA</sequence>
<dbReference type="Pfam" id="PF00512">
    <property type="entry name" value="HisKA"/>
    <property type="match status" value="1"/>
</dbReference>
<evidence type="ECO:0000256" key="1">
    <source>
        <dbReference type="ARBA" id="ARBA00000085"/>
    </source>
</evidence>
<dbReference type="OrthoDB" id="9797304at2"/>
<dbReference type="SUPFAM" id="SSF47384">
    <property type="entry name" value="Homodimeric domain of signal transducing histidine kinase"/>
    <property type="match status" value="1"/>
</dbReference>
<dbReference type="SMART" id="SM00091">
    <property type="entry name" value="PAS"/>
    <property type="match status" value="3"/>
</dbReference>
<dbReference type="EMBL" id="REFR01000014">
    <property type="protein sequence ID" value="RMB02791.1"/>
    <property type="molecule type" value="Genomic_DNA"/>
</dbReference>
<keyword evidence="4 8" id="KW-0418">Kinase</keyword>
<dbReference type="Pfam" id="PF12860">
    <property type="entry name" value="PAS_7"/>
    <property type="match status" value="2"/>
</dbReference>
<accession>A0A3M0BYY7</accession>
<reference evidence="8 9" key="1">
    <citation type="submission" date="2018-10" db="EMBL/GenBank/DDBJ databases">
        <title>Genomic Encyclopedia of Archaeal and Bacterial Type Strains, Phase II (KMG-II): from individual species to whole genera.</title>
        <authorList>
            <person name="Goeker M."/>
        </authorList>
    </citation>
    <scope>NUCLEOTIDE SEQUENCE [LARGE SCALE GENOMIC DNA]</scope>
    <source>
        <strain evidence="8 9">DSM 25217</strain>
    </source>
</reference>
<evidence type="ECO:0000256" key="2">
    <source>
        <dbReference type="ARBA" id="ARBA00012438"/>
    </source>
</evidence>
<evidence type="ECO:0000259" key="7">
    <source>
        <dbReference type="PROSITE" id="PS50109"/>
    </source>
</evidence>
<dbReference type="PANTHER" id="PTHR43711">
    <property type="entry name" value="TWO-COMPONENT HISTIDINE KINASE"/>
    <property type="match status" value="1"/>
</dbReference>
<keyword evidence="9" id="KW-1185">Reference proteome</keyword>
<keyword evidence="5" id="KW-0902">Two-component regulatory system</keyword>
<dbReference type="GO" id="GO:0000155">
    <property type="term" value="F:phosphorelay sensor kinase activity"/>
    <property type="evidence" value="ECO:0007669"/>
    <property type="project" value="InterPro"/>
</dbReference>
<dbReference type="PROSITE" id="PS50109">
    <property type="entry name" value="HIS_KIN"/>
    <property type="match status" value="1"/>
</dbReference>
<evidence type="ECO:0000256" key="5">
    <source>
        <dbReference type="ARBA" id="ARBA00023012"/>
    </source>
</evidence>
<name>A0A3M0BYY7_9PROT</name>
<dbReference type="Gene3D" id="1.10.287.130">
    <property type="match status" value="1"/>
</dbReference>
<protein>
    <recommendedName>
        <fullName evidence="2">histidine kinase</fullName>
        <ecNumber evidence="2">2.7.13.3</ecNumber>
    </recommendedName>
</protein>
<dbReference type="Gene3D" id="3.30.450.20">
    <property type="entry name" value="PAS domain"/>
    <property type="match status" value="2"/>
</dbReference>
<dbReference type="InterPro" id="IPR005467">
    <property type="entry name" value="His_kinase_dom"/>
</dbReference>
<dbReference type="Gene3D" id="3.30.565.10">
    <property type="entry name" value="Histidine kinase-like ATPase, C-terminal domain"/>
    <property type="match status" value="1"/>
</dbReference>
<dbReference type="InterPro" id="IPR050736">
    <property type="entry name" value="Sensor_HK_Regulatory"/>
</dbReference>
<evidence type="ECO:0000256" key="3">
    <source>
        <dbReference type="ARBA" id="ARBA00022679"/>
    </source>
</evidence>
<dbReference type="Proteomes" id="UP000271227">
    <property type="component" value="Unassembled WGS sequence"/>
</dbReference>
<comment type="catalytic activity">
    <reaction evidence="1">
        <text>ATP + protein L-histidine = ADP + protein N-phospho-L-histidine.</text>
        <dbReference type="EC" id="2.7.13.3"/>
    </reaction>
</comment>
<dbReference type="InterPro" id="IPR003661">
    <property type="entry name" value="HisK_dim/P_dom"/>
</dbReference>
<keyword evidence="3" id="KW-0808">Transferase</keyword>
<dbReference type="PANTHER" id="PTHR43711:SF1">
    <property type="entry name" value="HISTIDINE KINASE 1"/>
    <property type="match status" value="1"/>
</dbReference>
<gene>
    <name evidence="8" type="ORF">BXY39_3143</name>
</gene>